<dbReference type="STRING" id="84531.LA76x_1762"/>
<dbReference type="EMBL" id="CP011129">
    <property type="protein sequence ID" value="ALN79915.1"/>
    <property type="molecule type" value="Genomic_DNA"/>
</dbReference>
<keyword evidence="3" id="KW-1185">Reference proteome</keyword>
<evidence type="ECO:0000313" key="3">
    <source>
        <dbReference type="Proteomes" id="UP000060787"/>
    </source>
</evidence>
<dbReference type="RefSeq" id="WP_222837874.1">
    <property type="nucleotide sequence ID" value="NZ_CP011129.1"/>
</dbReference>
<name>A0A0S2F8R1_LYSAN</name>
<evidence type="ECO:0000256" key="1">
    <source>
        <dbReference type="SAM" id="Phobius"/>
    </source>
</evidence>
<keyword evidence="1" id="KW-0812">Transmembrane</keyword>
<accession>A0A0S2F8R1</accession>
<dbReference type="AlphaFoldDB" id="A0A0S2F8R1"/>
<keyword evidence="1" id="KW-0472">Membrane</keyword>
<sequence>MTQTLAPAASAPARKPRPTLSWRYRGEVAVRAFAAVVIGYAVAYASTAFLTLVLPLGRNDRVVTASLLCFFVWCGVAMYAFAARTPWRACWAPALWAIALYGIAALFPELGARP</sequence>
<protein>
    <recommendedName>
        <fullName evidence="4">DUF3649 domain-containing protein</fullName>
    </recommendedName>
</protein>
<evidence type="ECO:0008006" key="4">
    <source>
        <dbReference type="Google" id="ProtNLM"/>
    </source>
</evidence>
<feature type="transmembrane region" description="Helical" evidence="1">
    <location>
        <begin position="62"/>
        <end position="82"/>
    </location>
</feature>
<evidence type="ECO:0000313" key="2">
    <source>
        <dbReference type="EMBL" id="ALN79915.1"/>
    </source>
</evidence>
<dbReference type="Proteomes" id="UP000060787">
    <property type="component" value="Chromosome"/>
</dbReference>
<gene>
    <name evidence="2" type="ORF">LA76x_1762</name>
</gene>
<feature type="transmembrane region" description="Helical" evidence="1">
    <location>
        <begin position="32"/>
        <end position="56"/>
    </location>
</feature>
<dbReference type="KEGG" id="lab:LA76x_1762"/>
<proteinExistence type="predicted"/>
<feature type="transmembrane region" description="Helical" evidence="1">
    <location>
        <begin position="89"/>
        <end position="107"/>
    </location>
</feature>
<organism evidence="2 3">
    <name type="scientific">Lysobacter antibioticus</name>
    <dbReference type="NCBI Taxonomy" id="84531"/>
    <lineage>
        <taxon>Bacteria</taxon>
        <taxon>Pseudomonadati</taxon>
        <taxon>Pseudomonadota</taxon>
        <taxon>Gammaproteobacteria</taxon>
        <taxon>Lysobacterales</taxon>
        <taxon>Lysobacteraceae</taxon>
        <taxon>Lysobacter</taxon>
    </lineage>
</organism>
<keyword evidence="1" id="KW-1133">Transmembrane helix</keyword>
<dbReference type="PATRIC" id="fig|84531.8.peg.1788"/>
<reference evidence="2 3" key="1">
    <citation type="journal article" date="2015" name="BMC Genomics">
        <title>Comparative genomics and metabolic profiling of the genus Lysobacter.</title>
        <authorList>
            <person name="de Bruijn I."/>
            <person name="Cheng X."/>
            <person name="de Jager V."/>
            <person name="Exposito R.G."/>
            <person name="Watrous J."/>
            <person name="Patel N."/>
            <person name="Postma J."/>
            <person name="Dorrestein P.C."/>
            <person name="Kobayashi D."/>
            <person name="Raaijmakers J.M."/>
        </authorList>
    </citation>
    <scope>NUCLEOTIDE SEQUENCE [LARGE SCALE GENOMIC DNA]</scope>
    <source>
        <strain evidence="2 3">76</strain>
    </source>
</reference>